<feature type="compositionally biased region" description="Polar residues" evidence="1">
    <location>
        <begin position="159"/>
        <end position="170"/>
    </location>
</feature>
<feature type="region of interest" description="Disordered" evidence="1">
    <location>
        <begin position="758"/>
        <end position="777"/>
    </location>
</feature>
<feature type="compositionally biased region" description="Low complexity" evidence="1">
    <location>
        <begin position="443"/>
        <end position="455"/>
    </location>
</feature>
<dbReference type="AlphaFoldDB" id="A0A6P6XK85"/>
<feature type="region of interest" description="Disordered" evidence="1">
    <location>
        <begin position="432"/>
        <end position="464"/>
    </location>
</feature>
<feature type="compositionally biased region" description="Acidic residues" evidence="1">
    <location>
        <begin position="265"/>
        <end position="294"/>
    </location>
</feature>
<dbReference type="KEGG" id="dpte:113788547"/>
<proteinExistence type="predicted"/>
<feature type="compositionally biased region" description="Low complexity" evidence="1">
    <location>
        <begin position="105"/>
        <end position="116"/>
    </location>
</feature>
<dbReference type="InParanoid" id="A0A6P6XK85"/>
<keyword evidence="3" id="KW-0418">Kinase</keyword>
<feature type="compositionally biased region" description="Basic and acidic residues" evidence="1">
    <location>
        <begin position="173"/>
        <end position="186"/>
    </location>
</feature>
<feature type="compositionally biased region" description="Polar residues" evidence="1">
    <location>
        <begin position="810"/>
        <end position="819"/>
    </location>
</feature>
<feature type="compositionally biased region" description="Low complexity" evidence="1">
    <location>
        <begin position="134"/>
        <end position="150"/>
    </location>
</feature>
<feature type="region of interest" description="Disordered" evidence="1">
    <location>
        <begin position="788"/>
        <end position="840"/>
    </location>
</feature>
<keyword evidence="3" id="KW-0808">Transferase</keyword>
<feature type="region of interest" description="Disordered" evidence="1">
    <location>
        <begin position="855"/>
        <end position="880"/>
    </location>
</feature>
<evidence type="ECO:0000313" key="2">
    <source>
        <dbReference type="Proteomes" id="UP000515146"/>
    </source>
</evidence>
<feature type="region of interest" description="Disordered" evidence="1">
    <location>
        <begin position="481"/>
        <end position="524"/>
    </location>
</feature>
<protein>
    <submittedName>
        <fullName evidence="3">Probable cyclin-dependent serine/threonine-protein kinase DDB_G0292550</fullName>
    </submittedName>
</protein>
<name>A0A6P6XK85_DERPT</name>
<reference evidence="3" key="1">
    <citation type="submission" date="2025-08" db="UniProtKB">
        <authorList>
            <consortium name="RefSeq"/>
        </authorList>
    </citation>
    <scope>IDENTIFICATION</scope>
    <source>
        <strain evidence="3">Airmid</strain>
    </source>
</reference>
<keyword evidence="2" id="KW-1185">Reference proteome</keyword>
<dbReference type="GO" id="GO:0016301">
    <property type="term" value="F:kinase activity"/>
    <property type="evidence" value="ECO:0007669"/>
    <property type="project" value="UniProtKB-KW"/>
</dbReference>
<dbReference type="Pfam" id="PF10477">
    <property type="entry name" value="EIF4E-T"/>
    <property type="match status" value="1"/>
</dbReference>
<gene>
    <name evidence="3" type="primary">LOC113788547</name>
</gene>
<feature type="compositionally biased region" description="Gly residues" evidence="1">
    <location>
        <begin position="117"/>
        <end position="133"/>
    </location>
</feature>
<dbReference type="OMA" id="NCEMERK"/>
<organism evidence="2 3">
    <name type="scientific">Dermatophagoides pteronyssinus</name>
    <name type="common">European house dust mite</name>
    <dbReference type="NCBI Taxonomy" id="6956"/>
    <lineage>
        <taxon>Eukaryota</taxon>
        <taxon>Metazoa</taxon>
        <taxon>Ecdysozoa</taxon>
        <taxon>Arthropoda</taxon>
        <taxon>Chelicerata</taxon>
        <taxon>Arachnida</taxon>
        <taxon>Acari</taxon>
        <taxon>Acariformes</taxon>
        <taxon>Sarcoptiformes</taxon>
        <taxon>Astigmata</taxon>
        <taxon>Psoroptidia</taxon>
        <taxon>Analgoidea</taxon>
        <taxon>Pyroglyphidae</taxon>
        <taxon>Dermatophagoidinae</taxon>
        <taxon>Dermatophagoides</taxon>
    </lineage>
</organism>
<dbReference type="InterPro" id="IPR018862">
    <property type="entry name" value="eIF4E-T"/>
</dbReference>
<feature type="compositionally biased region" description="Low complexity" evidence="1">
    <location>
        <begin position="490"/>
        <end position="516"/>
    </location>
</feature>
<evidence type="ECO:0000313" key="3">
    <source>
        <dbReference type="RefSeq" id="XP_027193807.1"/>
    </source>
</evidence>
<accession>A0A6P6XK85</accession>
<evidence type="ECO:0000256" key="1">
    <source>
        <dbReference type="SAM" id="MobiDB-lite"/>
    </source>
</evidence>
<feature type="compositionally biased region" description="Polar residues" evidence="1">
    <location>
        <begin position="758"/>
        <end position="770"/>
    </location>
</feature>
<feature type="compositionally biased region" description="Low complexity" evidence="1">
    <location>
        <begin position="859"/>
        <end position="877"/>
    </location>
</feature>
<feature type="compositionally biased region" description="Polar residues" evidence="1">
    <location>
        <begin position="826"/>
        <end position="840"/>
    </location>
</feature>
<feature type="region of interest" description="Disordered" evidence="1">
    <location>
        <begin position="105"/>
        <end position="297"/>
    </location>
</feature>
<sequence length="957" mass="106486">MMNSLNDKIPVKNFNDFFENDQTSRAFSRLAERKLKKFEKIQPKFYKYNRDELLALSQHPTSKMTKTEFLARLKNPELDEEIILSFQKKERHNIDLIELLMDNNRSSSTTTKSGNGNDVGSGGSLSGNSGGSGRSSSSYNNNNNSNNSENTTKIYRFNKYQQPSSTSELSSGGDRDRGQPSWRTERYSPNFRGKINRHQDNHHQHSQHRSNNGGHGRGGGHRNYRYDNGRGSDYNSYNSNKEPEPEWFSDGPKSMTDFIDLKGFDDDDNGDDDDDDGGIDYDNNGDEKDDDNDNDDKKLVKNQESLSFNMINDDISKDDFSSFLDSSDISLLDNIDNDFAQFFGVNSSRSARWFKSKMANNNDDDNNCEMERKSLSSSSFANDSNISLMDLFQKKNIDINQLQKTLPKISPTMNSINLSEAVNVSELEASYSNNNGGGGGGSSLSSTSTSNSSSTQTPKPISNQLTAEDFAIMSKLKFLAAPQAPPPSQTSPSNLMMLMNNNDNDNNDSGGDSNLMKKSSMDSTTLQAMFEKSFRCRLSPDNQQQQQQQATNIQMNNEISELDPLKRGSLQQQQQPPSSSSSLITLDGIQYVPAYPNFPSSGPIRPLFPAAAAAAPGHSVLHPHGSIMPMNAMNQMIPNSGLNRMQQFPPYSQSQQSPFMMGGGFPRTMLMRPPLRPVKVPLGIHPVSGAAEKQFINFNHHGHQSPLPPPHHPHLIPSNIIHQQHQHLPIIPTSNIRNNNNQSLMNLQQIFNESNRFESNQNEDNNNSMANKLLKNSKFTPTSVFRKLKDHDNQNQANKQQKTLADLSKKMSTSSDSIEQQQQQQFSAAVNNSDNSPKNLSEMTNLLMQQLNISPNQPTKQSSEMSKTKSSSSTTTSVNPNDIFNVFKMASTSSILDDNINNDRHHQHCMNIIGQSNSNITINTGGDGGGGNNNGGHHRLPPLPLQNALTVEDLEKL</sequence>
<dbReference type="Proteomes" id="UP000515146">
    <property type="component" value="Unplaced"/>
</dbReference>
<dbReference type="OrthoDB" id="10613388at2759"/>
<feature type="compositionally biased region" description="Polar residues" evidence="1">
    <location>
        <begin position="794"/>
        <end position="803"/>
    </location>
</feature>
<dbReference type="RefSeq" id="XP_027193807.1">
    <property type="nucleotide sequence ID" value="XM_027338006.1"/>
</dbReference>